<proteinExistence type="predicted"/>
<dbReference type="SUPFAM" id="SSF52266">
    <property type="entry name" value="SGNH hydrolase"/>
    <property type="match status" value="1"/>
</dbReference>
<evidence type="ECO:0000313" key="3">
    <source>
        <dbReference type="Proteomes" id="UP000245959"/>
    </source>
</evidence>
<gene>
    <name evidence="2" type="ORF">C8D82_10383</name>
</gene>
<feature type="chain" id="PRO_5015576064" description="Sialate O-acetylesterase" evidence="1">
    <location>
        <begin position="18"/>
        <end position="153"/>
    </location>
</feature>
<dbReference type="GO" id="GO:0001681">
    <property type="term" value="F:sialate O-acetylesterase activity"/>
    <property type="evidence" value="ECO:0007669"/>
    <property type="project" value="InterPro"/>
</dbReference>
<dbReference type="AlphaFoldDB" id="A0A2U1B922"/>
<comment type="caution">
    <text evidence="2">The sequence shown here is derived from an EMBL/GenBank/DDBJ whole genome shotgun (WGS) entry which is preliminary data.</text>
</comment>
<reference evidence="2 3" key="1">
    <citation type="submission" date="2018-04" db="EMBL/GenBank/DDBJ databases">
        <title>Genomic Encyclopedia of Type Strains, Phase IV (KMG-IV): sequencing the most valuable type-strain genomes for metagenomic binning, comparative biology and taxonomic classification.</title>
        <authorList>
            <person name="Goeker M."/>
        </authorList>
    </citation>
    <scope>NUCLEOTIDE SEQUENCE [LARGE SCALE GENOMIC DNA]</scope>
    <source>
        <strain evidence="2 3">DSM 14823</strain>
    </source>
</reference>
<dbReference type="GO" id="GO:0005975">
    <property type="term" value="P:carbohydrate metabolic process"/>
    <property type="evidence" value="ECO:0007669"/>
    <property type="project" value="TreeGrafter"/>
</dbReference>
<dbReference type="InterPro" id="IPR036514">
    <property type="entry name" value="SGNH_hydro_sf"/>
</dbReference>
<accession>A0A2U1B922</accession>
<dbReference type="GeneID" id="78294073"/>
<dbReference type="RefSeq" id="WP_116882742.1">
    <property type="nucleotide sequence ID" value="NZ_CABMMC010000059.1"/>
</dbReference>
<dbReference type="OrthoDB" id="9795554at2"/>
<feature type="signal peptide" evidence="1">
    <location>
        <begin position="1"/>
        <end position="17"/>
    </location>
</feature>
<dbReference type="PANTHER" id="PTHR22901">
    <property type="entry name" value="SIALATE O-ACETYLESTERASE"/>
    <property type="match status" value="1"/>
</dbReference>
<keyword evidence="3" id="KW-1185">Reference proteome</keyword>
<evidence type="ECO:0008006" key="4">
    <source>
        <dbReference type="Google" id="ProtNLM"/>
    </source>
</evidence>
<dbReference type="Gene3D" id="3.40.50.1110">
    <property type="entry name" value="SGNH hydrolase"/>
    <property type="match status" value="1"/>
</dbReference>
<evidence type="ECO:0000256" key="1">
    <source>
        <dbReference type="SAM" id="SignalP"/>
    </source>
</evidence>
<sequence>MKVWRVLILLGAGIASAAVEMPPVFSDFMVLQRDVPLRLAGRGDAGEQITVEFAGQRRQTVVDSNRNWQIRLEPLEACREGRTLSVQGNTRLEFYDVLVGDVWLCSGQSNMYFRVKDAAGGTEIAARQKNRSIRMLKIEPAWSREPRELLVKS</sequence>
<name>A0A2U1B922_9BACT</name>
<dbReference type="InterPro" id="IPR039329">
    <property type="entry name" value="SIAE"/>
</dbReference>
<dbReference type="PANTHER" id="PTHR22901:SF0">
    <property type="entry name" value="SIALATE O-ACETYLESTERASE"/>
    <property type="match status" value="1"/>
</dbReference>
<protein>
    <recommendedName>
        <fullName evidence="4">Sialate O-acetylesterase</fullName>
    </recommendedName>
</protein>
<dbReference type="Proteomes" id="UP000245959">
    <property type="component" value="Unassembled WGS sequence"/>
</dbReference>
<organism evidence="2 3">
    <name type="scientific">Victivallis vadensis</name>
    <dbReference type="NCBI Taxonomy" id="172901"/>
    <lineage>
        <taxon>Bacteria</taxon>
        <taxon>Pseudomonadati</taxon>
        <taxon>Lentisphaerota</taxon>
        <taxon>Lentisphaeria</taxon>
        <taxon>Victivallales</taxon>
        <taxon>Victivallaceae</taxon>
        <taxon>Victivallis</taxon>
    </lineage>
</organism>
<dbReference type="EMBL" id="QEKH01000003">
    <property type="protein sequence ID" value="PVY45169.1"/>
    <property type="molecule type" value="Genomic_DNA"/>
</dbReference>
<evidence type="ECO:0000313" key="2">
    <source>
        <dbReference type="EMBL" id="PVY45169.1"/>
    </source>
</evidence>
<keyword evidence="1" id="KW-0732">Signal</keyword>